<organism evidence="2 3">
    <name type="scientific">Pseudomonas syringae pv. daphniphylli</name>
    <dbReference type="NCBI Taxonomy" id="264455"/>
    <lineage>
        <taxon>Bacteria</taxon>
        <taxon>Pseudomonadati</taxon>
        <taxon>Pseudomonadota</taxon>
        <taxon>Gammaproteobacteria</taxon>
        <taxon>Pseudomonadales</taxon>
        <taxon>Pseudomonadaceae</taxon>
        <taxon>Pseudomonas</taxon>
        <taxon>Pseudomonas syringae</taxon>
    </lineage>
</organism>
<gene>
    <name evidence="2" type="ORF">ALO73_200212</name>
</gene>
<sequence>MHAPALPSRTEDFSDRRLETFVSVGDHQLYPAQTTTHQTAQEVRPERLDLGRPCPHAQNFPPAIGAHGHGDYDRDRNDTACLTHFNVGSVDPEVRLVALKWSIQKRIDALIDLAREPGQMAFRDAGHAHGFNQLVDRTC</sequence>
<dbReference type="EMBL" id="LJQF01000050">
    <property type="protein sequence ID" value="KPX17494.1"/>
    <property type="molecule type" value="Genomic_DNA"/>
</dbReference>
<protein>
    <submittedName>
        <fullName evidence="2">Type IV secretion protein Rh</fullName>
    </submittedName>
</protein>
<evidence type="ECO:0000313" key="2">
    <source>
        <dbReference type="EMBL" id="KPX17494.1"/>
    </source>
</evidence>
<accession>A0A9X0H6L9</accession>
<evidence type="ECO:0000313" key="3">
    <source>
        <dbReference type="Proteomes" id="UP000050345"/>
    </source>
</evidence>
<reference evidence="2 3" key="1">
    <citation type="submission" date="2015-09" db="EMBL/GenBank/DDBJ databases">
        <title>Genome announcement of multiple Pseudomonas syringae strains.</title>
        <authorList>
            <person name="Thakur S."/>
            <person name="Wang P.W."/>
            <person name="Gong Y."/>
            <person name="Weir B.S."/>
            <person name="Guttman D.S."/>
        </authorList>
    </citation>
    <scope>NUCLEOTIDE SEQUENCE [LARGE SCALE GENOMIC DNA]</scope>
    <source>
        <strain evidence="2 3">ICMP9757</strain>
    </source>
</reference>
<dbReference type="Proteomes" id="UP000050345">
    <property type="component" value="Unassembled WGS sequence"/>
</dbReference>
<evidence type="ECO:0000256" key="1">
    <source>
        <dbReference type="SAM" id="MobiDB-lite"/>
    </source>
</evidence>
<proteinExistence type="predicted"/>
<dbReference type="AlphaFoldDB" id="A0A9X0H6L9"/>
<comment type="caution">
    <text evidence="2">The sequence shown here is derived from an EMBL/GenBank/DDBJ whole genome shotgun (WGS) entry which is preliminary data.</text>
</comment>
<feature type="region of interest" description="Disordered" evidence="1">
    <location>
        <begin position="49"/>
        <end position="71"/>
    </location>
</feature>
<name>A0A9X0H6L9_PSESX</name>